<dbReference type="EMBL" id="CP021983">
    <property type="protein sequence ID" value="ASC71557.1"/>
    <property type="molecule type" value="Genomic_DNA"/>
</dbReference>
<dbReference type="GO" id="GO:0008146">
    <property type="term" value="F:sulfotransferase activity"/>
    <property type="evidence" value="ECO:0007669"/>
    <property type="project" value="InterPro"/>
</dbReference>
<evidence type="ECO:0000256" key="1">
    <source>
        <dbReference type="ARBA" id="ARBA00022679"/>
    </source>
</evidence>
<dbReference type="InterPro" id="IPR037359">
    <property type="entry name" value="NST/OST"/>
</dbReference>
<evidence type="ECO:0000313" key="2">
    <source>
        <dbReference type="EMBL" id="ASC71557.1"/>
    </source>
</evidence>
<dbReference type="InterPro" id="IPR027417">
    <property type="entry name" value="P-loop_NTPase"/>
</dbReference>
<keyword evidence="3" id="KW-1185">Reference proteome</keyword>
<evidence type="ECO:0008006" key="4">
    <source>
        <dbReference type="Google" id="ProtNLM"/>
    </source>
</evidence>
<dbReference type="RefSeq" id="WP_080814282.1">
    <property type="nucleotide sequence ID" value="NZ_CP021983.2"/>
</dbReference>
<sequence length="304" mass="35639">MSKSPDFIIIGAMKCATTTLHEQLVAQPGIFMTEPKEPYFFSNDEIYSKGWQWYQSLYAGAQPEDICGESSTHYTKLPTYPKTVKRLIRHVPNARFIYVMRDPVDRLVSQYIHEWTQRRISSDINQAIYEFPPLIEYSRYSMQLAPYFRAFGPERVLPVFLEKLKSNPQAELERVCRFIGYGQHPVWNSDLDQRHVSSDRTRKSAWRDALVEAPGLRQIRRAVVPKPVRNWVRSWWQMKQRPELSEKALVYIKTVLDKDLDILGSWLGLDLNCDNFKPTVLNSPEHWINIQHLAEQFSSKEMVS</sequence>
<organism evidence="2 3">
    <name type="scientific">Halomicronema hongdechloris C2206</name>
    <dbReference type="NCBI Taxonomy" id="1641165"/>
    <lineage>
        <taxon>Bacteria</taxon>
        <taxon>Bacillati</taxon>
        <taxon>Cyanobacteriota</taxon>
        <taxon>Cyanophyceae</taxon>
        <taxon>Nodosilineales</taxon>
        <taxon>Nodosilineaceae</taxon>
        <taxon>Halomicronema</taxon>
    </lineage>
</organism>
<dbReference type="STRING" id="1641165.XM38_27405"/>
<protein>
    <recommendedName>
        <fullName evidence="4">Sulfotransferase</fullName>
    </recommendedName>
</protein>
<dbReference type="SUPFAM" id="SSF52540">
    <property type="entry name" value="P-loop containing nucleoside triphosphate hydrolases"/>
    <property type="match status" value="1"/>
</dbReference>
<name>A0A1Z3HN36_9CYAN</name>
<dbReference type="AlphaFoldDB" id="A0A1Z3HN36"/>
<dbReference type="OrthoDB" id="9797480at2"/>
<dbReference type="Pfam" id="PF13469">
    <property type="entry name" value="Sulfotransfer_3"/>
    <property type="match status" value="1"/>
</dbReference>
<evidence type="ECO:0000313" key="3">
    <source>
        <dbReference type="Proteomes" id="UP000191901"/>
    </source>
</evidence>
<dbReference type="Gene3D" id="3.40.50.300">
    <property type="entry name" value="P-loop containing nucleotide triphosphate hydrolases"/>
    <property type="match status" value="1"/>
</dbReference>
<dbReference type="PANTHER" id="PTHR10605">
    <property type="entry name" value="HEPARAN SULFATE SULFOTRANSFERASE"/>
    <property type="match status" value="1"/>
</dbReference>
<dbReference type="KEGG" id="hhg:XM38_025090"/>
<reference evidence="2 3" key="1">
    <citation type="journal article" date="2016" name="Biochim. Biophys. Acta">
        <title>Characterization of red-shifted phycobilisomes isolated from the chlorophyll f-containing cyanobacterium Halomicronema hongdechloris.</title>
        <authorList>
            <person name="Li Y."/>
            <person name="Lin Y."/>
            <person name="Garvey C.J."/>
            <person name="Birch D."/>
            <person name="Corkery R.W."/>
            <person name="Loughlin P.C."/>
            <person name="Scheer H."/>
            <person name="Willows R.D."/>
            <person name="Chen M."/>
        </authorList>
    </citation>
    <scope>NUCLEOTIDE SEQUENCE [LARGE SCALE GENOMIC DNA]</scope>
    <source>
        <strain evidence="2 3">C2206</strain>
    </source>
</reference>
<keyword evidence="1" id="KW-0808">Transferase</keyword>
<dbReference type="PANTHER" id="PTHR10605:SF56">
    <property type="entry name" value="BIFUNCTIONAL HEPARAN SULFATE N-DEACETYLASE_N-SULFOTRANSFERASE"/>
    <property type="match status" value="1"/>
</dbReference>
<proteinExistence type="predicted"/>
<accession>A0A1Z3HN36</accession>
<dbReference type="Proteomes" id="UP000191901">
    <property type="component" value="Chromosome"/>
</dbReference>
<gene>
    <name evidence="2" type="ORF">XM38_025090</name>
</gene>